<dbReference type="InterPro" id="IPR010817">
    <property type="entry name" value="HemY_N"/>
</dbReference>
<dbReference type="Proteomes" id="UP000287410">
    <property type="component" value="Unassembled WGS sequence"/>
</dbReference>
<evidence type="ECO:0000256" key="5">
    <source>
        <dbReference type="ARBA" id="ARBA00022519"/>
    </source>
</evidence>
<comment type="caution">
    <text evidence="13">The sequence shown here is derived from an EMBL/GenBank/DDBJ whole genome shotgun (WGS) entry which is preliminary data.</text>
</comment>
<evidence type="ECO:0000256" key="11">
    <source>
        <dbReference type="SAM" id="Phobius"/>
    </source>
</evidence>
<protein>
    <recommendedName>
        <fullName evidence="12">HemY N-terminal domain-containing protein</fullName>
    </recommendedName>
</protein>
<dbReference type="Pfam" id="PF07219">
    <property type="entry name" value="HemY_N"/>
    <property type="match status" value="1"/>
</dbReference>
<evidence type="ECO:0000256" key="3">
    <source>
        <dbReference type="ARBA" id="ARBA00004744"/>
    </source>
</evidence>
<reference evidence="13 14" key="1">
    <citation type="journal article" date="2018" name="Front. Microbiol.">
        <title>Genome-Based Analysis Reveals the Taxonomy and Diversity of the Family Idiomarinaceae.</title>
        <authorList>
            <person name="Liu Y."/>
            <person name="Lai Q."/>
            <person name="Shao Z."/>
        </authorList>
    </citation>
    <scope>NUCLEOTIDE SEQUENCE [LARGE SCALE GENOMIC DNA]</scope>
    <source>
        <strain evidence="13 14">GBSy1</strain>
    </source>
</reference>
<keyword evidence="8 11" id="KW-0472">Membrane</keyword>
<evidence type="ECO:0000256" key="4">
    <source>
        <dbReference type="ARBA" id="ARBA00022475"/>
    </source>
</evidence>
<dbReference type="PROSITE" id="PS50005">
    <property type="entry name" value="TPR"/>
    <property type="match status" value="1"/>
</dbReference>
<evidence type="ECO:0000256" key="6">
    <source>
        <dbReference type="ARBA" id="ARBA00022692"/>
    </source>
</evidence>
<keyword evidence="9" id="KW-0627">Porphyrin biosynthesis</keyword>
<evidence type="ECO:0000313" key="13">
    <source>
        <dbReference type="EMBL" id="RUO29144.1"/>
    </source>
</evidence>
<evidence type="ECO:0000256" key="8">
    <source>
        <dbReference type="ARBA" id="ARBA00023136"/>
    </source>
</evidence>
<feature type="repeat" description="TPR" evidence="10">
    <location>
        <begin position="322"/>
        <end position="355"/>
    </location>
</feature>
<evidence type="ECO:0000256" key="1">
    <source>
        <dbReference type="ARBA" id="ARBA00002962"/>
    </source>
</evidence>
<keyword evidence="14" id="KW-1185">Reference proteome</keyword>
<comment type="subcellular location">
    <subcellularLocation>
        <location evidence="2">Cell inner membrane</location>
        <topology evidence="2">Multi-pass membrane protein</topology>
    </subcellularLocation>
</comment>
<organism evidence="13 14">
    <name type="scientific">Aliidiomarina sedimenti</name>
    <dbReference type="NCBI Taxonomy" id="1933879"/>
    <lineage>
        <taxon>Bacteria</taxon>
        <taxon>Pseudomonadati</taxon>
        <taxon>Pseudomonadota</taxon>
        <taxon>Gammaproteobacteria</taxon>
        <taxon>Alteromonadales</taxon>
        <taxon>Idiomarinaceae</taxon>
        <taxon>Aliidiomarina</taxon>
    </lineage>
</organism>
<dbReference type="Pfam" id="PF13181">
    <property type="entry name" value="TPR_8"/>
    <property type="match status" value="2"/>
</dbReference>
<feature type="domain" description="HemY N-terminal" evidence="12">
    <location>
        <begin position="26"/>
        <end position="129"/>
    </location>
</feature>
<keyword evidence="4" id="KW-1003">Cell membrane</keyword>
<keyword evidence="5" id="KW-0997">Cell inner membrane</keyword>
<dbReference type="RefSeq" id="WP_126789405.1">
    <property type="nucleotide sequence ID" value="NZ_PIPN01000004.1"/>
</dbReference>
<dbReference type="EMBL" id="PIPN01000004">
    <property type="protein sequence ID" value="RUO29144.1"/>
    <property type="molecule type" value="Genomic_DNA"/>
</dbReference>
<dbReference type="InterPro" id="IPR005254">
    <property type="entry name" value="Heme_biosyn_assoc_TPR_pro"/>
</dbReference>
<evidence type="ECO:0000256" key="7">
    <source>
        <dbReference type="ARBA" id="ARBA00022989"/>
    </source>
</evidence>
<dbReference type="SUPFAM" id="SSF48452">
    <property type="entry name" value="TPR-like"/>
    <property type="match status" value="1"/>
</dbReference>
<accession>A0ABY0BXH4</accession>
<sequence>MVKALILLLIVLAGFIAGPLFSGQTGYVLIVMAGYQIETSVVVLVLVVLAALLLIWLLDWLIKKIVRSTRRGSRWASQRRERKAHEQFTQALQQLTAGDYEQAQKHAERAASLLKAPHNALLLAATSARLLKDDDTERRLLEQASDKTDPLLALQIQHAASSAPDAGVTAFKRLLSEHPGHAGVTRAAAAFYLRHNRHELLFELLPALESDRALLSTLLTEYQRKAVIGYFTAASSSTDLQQRWRSLHKKSRQRALVRLAYAAVLDQRGEQSASQSVLIKGLQKQYLTPAELLYSPFTHTWQTASDLTGYIEAYIKGAPQDADAIALLGVLYLQQGDSEPAQRALRTALSLHSTPYYYRLLGDAYLASGHSEKAVEAYKEAQSYKL</sequence>
<dbReference type="InterPro" id="IPR011990">
    <property type="entry name" value="TPR-like_helical_dom_sf"/>
</dbReference>
<comment type="function">
    <text evidence="1">Involved in a late step of protoheme IX synthesis.</text>
</comment>
<dbReference type="InterPro" id="IPR019734">
    <property type="entry name" value="TPR_rpt"/>
</dbReference>
<gene>
    <name evidence="13" type="ORF">CWE12_09145</name>
</gene>
<name>A0ABY0BXH4_9GAMM</name>
<evidence type="ECO:0000259" key="12">
    <source>
        <dbReference type="Pfam" id="PF07219"/>
    </source>
</evidence>
<keyword evidence="7 11" id="KW-1133">Transmembrane helix</keyword>
<proteinExistence type="predicted"/>
<keyword evidence="10" id="KW-0802">TPR repeat</keyword>
<dbReference type="Gene3D" id="1.25.40.10">
    <property type="entry name" value="Tetratricopeptide repeat domain"/>
    <property type="match status" value="1"/>
</dbReference>
<keyword evidence="6 11" id="KW-0812">Transmembrane</keyword>
<evidence type="ECO:0000256" key="2">
    <source>
        <dbReference type="ARBA" id="ARBA00004429"/>
    </source>
</evidence>
<feature type="transmembrane region" description="Helical" evidence="11">
    <location>
        <begin position="41"/>
        <end position="62"/>
    </location>
</feature>
<evidence type="ECO:0000256" key="10">
    <source>
        <dbReference type="PROSITE-ProRule" id="PRU00339"/>
    </source>
</evidence>
<comment type="pathway">
    <text evidence="3">Porphyrin-containing compound metabolism; protoheme biosynthesis.</text>
</comment>
<evidence type="ECO:0000256" key="9">
    <source>
        <dbReference type="ARBA" id="ARBA00023244"/>
    </source>
</evidence>
<dbReference type="NCBIfam" id="TIGR00540">
    <property type="entry name" value="TPR_hemY_coli"/>
    <property type="match status" value="1"/>
</dbReference>
<evidence type="ECO:0000313" key="14">
    <source>
        <dbReference type="Proteomes" id="UP000287410"/>
    </source>
</evidence>